<keyword evidence="5 15" id="KW-0812">Transmembrane</keyword>
<dbReference type="CDD" id="cd06503">
    <property type="entry name" value="ATP-synt_Fo_b"/>
    <property type="match status" value="1"/>
</dbReference>
<evidence type="ECO:0000256" key="8">
    <source>
        <dbReference type="ARBA" id="ARBA00023065"/>
    </source>
</evidence>
<evidence type="ECO:0000256" key="10">
    <source>
        <dbReference type="ARBA" id="ARBA00023310"/>
    </source>
</evidence>
<dbReference type="OrthoDB" id="9788020at2"/>
<proteinExistence type="inferred from homology"/>
<comment type="caution">
    <text evidence="18">The sequence shown here is derived from an EMBL/GenBank/DDBJ whole genome shotgun (WGS) entry which is preliminary data.</text>
</comment>
<dbReference type="PANTHER" id="PTHR33445:SF1">
    <property type="entry name" value="ATP SYNTHASE SUBUNIT B"/>
    <property type="match status" value="1"/>
</dbReference>
<dbReference type="InterPro" id="IPR005864">
    <property type="entry name" value="ATP_synth_F0_bsu_bac"/>
</dbReference>
<evidence type="ECO:0000256" key="17">
    <source>
        <dbReference type="SAM" id="Coils"/>
    </source>
</evidence>
<evidence type="ECO:0000256" key="3">
    <source>
        <dbReference type="ARBA" id="ARBA00022475"/>
    </source>
</evidence>
<evidence type="ECO:0000256" key="12">
    <source>
        <dbReference type="ARBA" id="ARBA00025614"/>
    </source>
</evidence>
<keyword evidence="4 15" id="KW-0138">CF(0)</keyword>
<comment type="similarity">
    <text evidence="1 15 16">Belongs to the ATPase B chain family.</text>
</comment>
<keyword evidence="8 15" id="KW-0406">Ion transport</keyword>
<dbReference type="RefSeq" id="WP_064219380.1">
    <property type="nucleotide sequence ID" value="NZ_LVXZ01000117.1"/>
</dbReference>
<evidence type="ECO:0000256" key="11">
    <source>
        <dbReference type="ARBA" id="ARBA00025198"/>
    </source>
</evidence>
<evidence type="ECO:0000256" key="15">
    <source>
        <dbReference type="HAMAP-Rule" id="MF_01398"/>
    </source>
</evidence>
<gene>
    <name evidence="15" type="primary">atpF</name>
    <name evidence="18" type="ORF">A4H96_09560</name>
</gene>
<dbReference type="Pfam" id="PF00430">
    <property type="entry name" value="ATP-synt_B"/>
    <property type="match status" value="1"/>
</dbReference>
<dbReference type="GO" id="GO:0045259">
    <property type="term" value="C:proton-transporting ATP synthase complex"/>
    <property type="evidence" value="ECO:0007669"/>
    <property type="project" value="UniProtKB-KW"/>
</dbReference>
<evidence type="ECO:0000313" key="19">
    <source>
        <dbReference type="Proteomes" id="UP000078302"/>
    </source>
</evidence>
<keyword evidence="3 15" id="KW-1003">Cell membrane</keyword>
<comment type="subunit">
    <text evidence="13">F-type ATPases have 2 components, F(1) - the catalytic core - and F(0) - the membrane proton channel. F(1) has five subunits: alpha(3), beta(3), gamma(1), delta(1), epsilon(1). F(0) has four main subunits: a(1), b(2) and c(10-14). The alpha and beta chains form an alternating ring which encloses part of the gamma chain. F(1) is attached to F(0) by a central stalk formed by the gamma and epsilon chains, while a peripheral stalk is formed by the delta and b chains.</text>
</comment>
<dbReference type="Gene3D" id="1.20.5.620">
    <property type="entry name" value="F1F0 ATP synthase subunit B, membrane domain"/>
    <property type="match status" value="1"/>
</dbReference>
<accession>A0A179BGW6</accession>
<evidence type="ECO:0000256" key="13">
    <source>
        <dbReference type="ARBA" id="ARBA00026054"/>
    </source>
</evidence>
<keyword evidence="9 15" id="KW-0472">Membrane</keyword>
<evidence type="ECO:0000256" key="2">
    <source>
        <dbReference type="ARBA" id="ARBA00022448"/>
    </source>
</evidence>
<keyword evidence="17" id="KW-0175">Coiled coil</keyword>
<keyword evidence="2 15" id="KW-0813">Transport</keyword>
<evidence type="ECO:0000256" key="16">
    <source>
        <dbReference type="RuleBase" id="RU003848"/>
    </source>
</evidence>
<dbReference type="AlphaFoldDB" id="A0A179BGW6"/>
<comment type="function">
    <text evidence="11 15">F(1)F(0) ATP synthase produces ATP from ADP in the presence of a proton or sodium gradient. F-type ATPases consist of two structural domains, F(1) containing the extramembraneous catalytic core and F(0) containing the membrane proton channel, linked together by a central stalk and a peripheral stalk. During catalysis, ATP synthesis in the catalytic domain of F(1) is coupled via a rotary mechanism of the central stalk subunits to proton translocation.</text>
</comment>
<organism evidence="18 19">
    <name type="scientific">Acidithiobacillus ferrooxidans</name>
    <name type="common">Thiobacillus ferrooxidans</name>
    <dbReference type="NCBI Taxonomy" id="920"/>
    <lineage>
        <taxon>Bacteria</taxon>
        <taxon>Pseudomonadati</taxon>
        <taxon>Pseudomonadota</taxon>
        <taxon>Acidithiobacillia</taxon>
        <taxon>Acidithiobacillales</taxon>
        <taxon>Acidithiobacillaceae</taxon>
        <taxon>Acidithiobacillus</taxon>
    </lineage>
</organism>
<reference evidence="18 19" key="1">
    <citation type="submission" date="2016-04" db="EMBL/GenBank/DDBJ databases">
        <title>Acidithiobacillus ferrooxidans genome sequencing and assembly.</title>
        <authorList>
            <person name="Zhou Z."/>
        </authorList>
    </citation>
    <scope>NUCLEOTIDE SEQUENCE [LARGE SCALE GENOMIC DNA]</scope>
    <source>
        <strain evidence="18 19">BY0502</strain>
    </source>
</reference>
<comment type="subcellular location">
    <subcellularLocation>
        <location evidence="15">Cell membrane</location>
        <topology evidence="15">Single-pass membrane protein</topology>
    </subcellularLocation>
    <subcellularLocation>
        <location evidence="14">Endomembrane system</location>
        <topology evidence="14">Single-pass membrane protein</topology>
    </subcellularLocation>
</comment>
<evidence type="ECO:0000256" key="1">
    <source>
        <dbReference type="ARBA" id="ARBA00005513"/>
    </source>
</evidence>
<keyword evidence="19" id="KW-1185">Reference proteome</keyword>
<evidence type="ECO:0000256" key="14">
    <source>
        <dbReference type="ARBA" id="ARBA00037847"/>
    </source>
</evidence>
<dbReference type="InterPro" id="IPR002146">
    <property type="entry name" value="ATP_synth_b/b'su_bac/chlpt"/>
</dbReference>
<keyword evidence="7 15" id="KW-1133">Transmembrane helix</keyword>
<dbReference type="PANTHER" id="PTHR33445">
    <property type="entry name" value="ATP SYNTHASE SUBUNIT B', CHLOROPLASTIC"/>
    <property type="match status" value="1"/>
</dbReference>
<dbReference type="HAMAP" id="MF_01398">
    <property type="entry name" value="ATP_synth_b_bprime"/>
    <property type="match status" value="1"/>
</dbReference>
<evidence type="ECO:0000256" key="9">
    <source>
        <dbReference type="ARBA" id="ARBA00023136"/>
    </source>
</evidence>
<dbReference type="InterPro" id="IPR050059">
    <property type="entry name" value="ATP_synthase_B_chain"/>
</dbReference>
<dbReference type="GO" id="GO:0005886">
    <property type="term" value="C:plasma membrane"/>
    <property type="evidence" value="ECO:0007669"/>
    <property type="project" value="UniProtKB-SubCell"/>
</dbReference>
<evidence type="ECO:0000256" key="4">
    <source>
        <dbReference type="ARBA" id="ARBA00022547"/>
    </source>
</evidence>
<protein>
    <recommendedName>
        <fullName evidence="15">ATP synthase subunit b</fullName>
    </recommendedName>
    <alternativeName>
        <fullName evidence="15">ATP synthase F(0) sector subunit b</fullName>
    </alternativeName>
    <alternativeName>
        <fullName evidence="15">ATPase subunit I</fullName>
    </alternativeName>
    <alternativeName>
        <fullName evidence="15">F-type ATPase subunit b</fullName>
        <shortName evidence="15">F-ATPase subunit b</shortName>
    </alternativeName>
</protein>
<name>A0A179BGW6_ACIFR</name>
<feature type="transmembrane region" description="Helical" evidence="15">
    <location>
        <begin position="6"/>
        <end position="25"/>
    </location>
</feature>
<dbReference type="SUPFAM" id="SSF81573">
    <property type="entry name" value="F1F0 ATP synthase subunit B, membrane domain"/>
    <property type="match status" value="1"/>
</dbReference>
<evidence type="ECO:0000313" key="18">
    <source>
        <dbReference type="EMBL" id="OAP90371.1"/>
    </source>
</evidence>
<comment type="subunit">
    <text evidence="15">F-type ATPases have 2 components, F(1) - the catalytic core - and F(0) - the membrane proton channel. F(1) has five subunits: alpha(3), beta(3), gamma(1), delta(1), epsilon(1). F(0) has three main subunits: a(1), b(2) and c(10-14). The alpha and beta chains form an alternating ring which encloses part of the gamma chain. F(1) is attached to F(0) by a central stalk formed by the gamma and epsilon chains, while a peripheral stalk is formed by the delta and b chains.</text>
</comment>
<sequence>MNPVGINGTLIIQLITFVILVALLYKYMYGPLRRVMGDRRAKIADGLAAAERGKEEMALAQKRATELLREAKEKAMEIVANAERRGVELREEAQSKAREEADRIIAGARAEIDVETNRAREVLRGQVVDLVVDGTQRILHREIDDKTHRDIIDRMVGQL</sequence>
<evidence type="ECO:0000256" key="5">
    <source>
        <dbReference type="ARBA" id="ARBA00022692"/>
    </source>
</evidence>
<dbReference type="GO" id="GO:0012505">
    <property type="term" value="C:endomembrane system"/>
    <property type="evidence" value="ECO:0007669"/>
    <property type="project" value="UniProtKB-SubCell"/>
</dbReference>
<feature type="coiled-coil region" evidence="17">
    <location>
        <begin position="50"/>
        <end position="99"/>
    </location>
</feature>
<dbReference type="NCBIfam" id="TIGR01144">
    <property type="entry name" value="ATP_synt_b"/>
    <property type="match status" value="1"/>
</dbReference>
<dbReference type="GO" id="GO:0046961">
    <property type="term" value="F:proton-transporting ATPase activity, rotational mechanism"/>
    <property type="evidence" value="ECO:0007669"/>
    <property type="project" value="TreeGrafter"/>
</dbReference>
<keyword evidence="6 15" id="KW-0375">Hydrogen ion transport</keyword>
<dbReference type="GO" id="GO:0046933">
    <property type="term" value="F:proton-transporting ATP synthase activity, rotational mechanism"/>
    <property type="evidence" value="ECO:0007669"/>
    <property type="project" value="UniProtKB-UniRule"/>
</dbReference>
<keyword evidence="10 15" id="KW-0066">ATP synthesis</keyword>
<dbReference type="Proteomes" id="UP000078302">
    <property type="component" value="Unassembled WGS sequence"/>
</dbReference>
<evidence type="ECO:0000256" key="6">
    <source>
        <dbReference type="ARBA" id="ARBA00022781"/>
    </source>
</evidence>
<dbReference type="EMBL" id="LVXZ01000117">
    <property type="protein sequence ID" value="OAP90371.1"/>
    <property type="molecule type" value="Genomic_DNA"/>
</dbReference>
<comment type="function">
    <text evidence="12">Component of the F(0) channel, it forms part of the peripheral stalk, linking F(1) to F(0). The b'-subunit is a diverged and duplicated form of b found in plants and photosynthetic bacteria.</text>
</comment>
<evidence type="ECO:0000256" key="7">
    <source>
        <dbReference type="ARBA" id="ARBA00022989"/>
    </source>
</evidence>
<dbReference type="NCBIfam" id="NF004411">
    <property type="entry name" value="PRK05759.1-2"/>
    <property type="match status" value="1"/>
</dbReference>
<dbReference type="InterPro" id="IPR028987">
    <property type="entry name" value="ATP_synth_B-like_membr_sf"/>
</dbReference>